<keyword evidence="5" id="KW-0762">Sugar transport</keyword>
<keyword evidence="12" id="KW-1185">Reference proteome</keyword>
<evidence type="ECO:0000259" key="10">
    <source>
        <dbReference type="PROSITE" id="PS50928"/>
    </source>
</evidence>
<dbReference type="GO" id="GO:0005886">
    <property type="term" value="C:plasma membrane"/>
    <property type="evidence" value="ECO:0007669"/>
    <property type="project" value="UniProtKB-SubCell"/>
</dbReference>
<evidence type="ECO:0000256" key="1">
    <source>
        <dbReference type="ARBA" id="ARBA00004651"/>
    </source>
</evidence>
<dbReference type="GO" id="GO:0042956">
    <property type="term" value="P:maltodextrin transmembrane transport"/>
    <property type="evidence" value="ECO:0007669"/>
    <property type="project" value="TreeGrafter"/>
</dbReference>
<evidence type="ECO:0000256" key="6">
    <source>
        <dbReference type="ARBA" id="ARBA00022692"/>
    </source>
</evidence>
<proteinExistence type="inferred from homology"/>
<dbReference type="Pfam" id="PF00528">
    <property type="entry name" value="BPD_transp_1"/>
    <property type="match status" value="1"/>
</dbReference>
<keyword evidence="6 9" id="KW-0812">Transmembrane</keyword>
<feature type="transmembrane region" description="Helical" evidence="9">
    <location>
        <begin position="137"/>
        <end position="160"/>
    </location>
</feature>
<evidence type="ECO:0000256" key="5">
    <source>
        <dbReference type="ARBA" id="ARBA00022597"/>
    </source>
</evidence>
<evidence type="ECO:0000256" key="7">
    <source>
        <dbReference type="ARBA" id="ARBA00022989"/>
    </source>
</evidence>
<dbReference type="SUPFAM" id="SSF161098">
    <property type="entry name" value="MetI-like"/>
    <property type="match status" value="1"/>
</dbReference>
<keyword evidence="7 9" id="KW-1133">Transmembrane helix</keyword>
<feature type="transmembrane region" description="Helical" evidence="9">
    <location>
        <begin position="239"/>
        <end position="260"/>
    </location>
</feature>
<dbReference type="InterPro" id="IPR000515">
    <property type="entry name" value="MetI-like"/>
</dbReference>
<evidence type="ECO:0000313" key="12">
    <source>
        <dbReference type="Proteomes" id="UP001151071"/>
    </source>
</evidence>
<organism evidence="11 12">
    <name type="scientific">Brevibacillus thermoruber</name>
    <dbReference type="NCBI Taxonomy" id="33942"/>
    <lineage>
        <taxon>Bacteria</taxon>
        <taxon>Bacillati</taxon>
        <taxon>Bacillota</taxon>
        <taxon>Bacilli</taxon>
        <taxon>Bacillales</taxon>
        <taxon>Paenibacillaceae</taxon>
        <taxon>Brevibacillus</taxon>
    </lineage>
</organism>
<keyword evidence="4" id="KW-1003">Cell membrane</keyword>
<feature type="transmembrane region" description="Helical" evidence="9">
    <location>
        <begin position="181"/>
        <end position="206"/>
    </location>
</feature>
<protein>
    <submittedName>
        <fullName evidence="11">Carbohydrate ABC transporter permease</fullName>
    </submittedName>
</protein>
<keyword evidence="8 9" id="KW-0472">Membrane</keyword>
<comment type="similarity">
    <text evidence="2">Belongs to the binding-protein-dependent transport system permease family. MalFG subfamily.</text>
</comment>
<dbReference type="Gene3D" id="1.10.3720.10">
    <property type="entry name" value="MetI-like"/>
    <property type="match status" value="1"/>
</dbReference>
<evidence type="ECO:0000256" key="2">
    <source>
        <dbReference type="ARBA" id="ARBA00009047"/>
    </source>
</evidence>
<name>A0A9X3TS34_9BACL</name>
<dbReference type="RefSeq" id="WP_029098608.1">
    <property type="nucleotide sequence ID" value="NZ_JAPYYP010000018.1"/>
</dbReference>
<dbReference type="GO" id="GO:0015423">
    <property type="term" value="F:ABC-type maltose transporter activity"/>
    <property type="evidence" value="ECO:0007669"/>
    <property type="project" value="TreeGrafter"/>
</dbReference>
<keyword evidence="3 9" id="KW-0813">Transport</keyword>
<accession>A0A9X3TS34</accession>
<feature type="transmembrane region" description="Helical" evidence="9">
    <location>
        <begin position="7"/>
        <end position="28"/>
    </location>
</feature>
<evidence type="ECO:0000256" key="8">
    <source>
        <dbReference type="ARBA" id="ARBA00023136"/>
    </source>
</evidence>
<dbReference type="InterPro" id="IPR050901">
    <property type="entry name" value="BP-dep_ABC_trans_perm"/>
</dbReference>
<dbReference type="CDD" id="cd06261">
    <property type="entry name" value="TM_PBP2"/>
    <property type="match status" value="1"/>
</dbReference>
<dbReference type="InterPro" id="IPR035906">
    <property type="entry name" value="MetI-like_sf"/>
</dbReference>
<dbReference type="PANTHER" id="PTHR32243:SF50">
    <property type="entry name" value="MALTOSE_MALTODEXTRIN TRANSPORT SYSTEM PERMEASE PROTEIN MALG"/>
    <property type="match status" value="1"/>
</dbReference>
<gene>
    <name evidence="11" type="ORF">O3V59_14115</name>
</gene>
<feature type="transmembrane region" description="Helical" evidence="9">
    <location>
        <begin position="73"/>
        <end position="93"/>
    </location>
</feature>
<evidence type="ECO:0000256" key="3">
    <source>
        <dbReference type="ARBA" id="ARBA00022448"/>
    </source>
</evidence>
<comment type="caution">
    <text evidence="11">The sequence shown here is derived from an EMBL/GenBank/DDBJ whole genome shotgun (WGS) entry which is preliminary data.</text>
</comment>
<feature type="domain" description="ABC transmembrane type-1" evidence="10">
    <location>
        <begin position="69"/>
        <end position="260"/>
    </location>
</feature>
<comment type="subcellular location">
    <subcellularLocation>
        <location evidence="1 9">Cell membrane</location>
        <topology evidence="1 9">Multi-pass membrane protein</topology>
    </subcellularLocation>
</comment>
<evidence type="ECO:0000256" key="9">
    <source>
        <dbReference type="RuleBase" id="RU363032"/>
    </source>
</evidence>
<dbReference type="PANTHER" id="PTHR32243">
    <property type="entry name" value="MALTOSE TRANSPORT SYSTEM PERMEASE-RELATED"/>
    <property type="match status" value="1"/>
</dbReference>
<dbReference type="PROSITE" id="PS50928">
    <property type="entry name" value="ABC_TM1"/>
    <property type="match status" value="1"/>
</dbReference>
<evidence type="ECO:0000313" key="11">
    <source>
        <dbReference type="EMBL" id="MDA5109500.1"/>
    </source>
</evidence>
<dbReference type="Proteomes" id="UP001151071">
    <property type="component" value="Unassembled WGS sequence"/>
</dbReference>
<evidence type="ECO:0000256" key="4">
    <source>
        <dbReference type="ARBA" id="ARBA00022475"/>
    </source>
</evidence>
<dbReference type="AlphaFoldDB" id="A0A9X3TS34"/>
<feature type="transmembrane region" description="Helical" evidence="9">
    <location>
        <begin position="105"/>
        <end position="125"/>
    </location>
</feature>
<reference evidence="11" key="1">
    <citation type="submission" date="2022-12" db="EMBL/GenBank/DDBJ databases">
        <title>Draft genome sequence of the thermophilic strain Brevibacillus thermoruber HT42, isolated from Los Humeros, Puebla, Mexico, with biotechnological potential.</title>
        <authorList>
            <person name="Lara Sanchez J."/>
            <person name="Solis Palacios R."/>
            <person name="Bustos Baena A.S."/>
            <person name="Ruz Baez A.E."/>
            <person name="Espinosa Luna G."/>
            <person name="Oliart Ros R.M."/>
        </authorList>
    </citation>
    <scope>NUCLEOTIDE SEQUENCE</scope>
    <source>
        <strain evidence="11">HT42</strain>
    </source>
</reference>
<dbReference type="EMBL" id="JAPYYP010000018">
    <property type="protein sequence ID" value="MDA5109500.1"/>
    <property type="molecule type" value="Genomic_DNA"/>
</dbReference>
<sequence length="275" mass="30609">MRTSNWWVHLLLIAASAIAVFPVLWILATSFKPRAEVFSTELSIVPHTFTWDNYVHVLTRADGVFLQWMANSFLVALLTALVALSLSTTAAYAMSRFRFAGKRAISFSFFLTQMFPGALLIVPLYRIVNALGLLNSYLGLVLAYATVAVPFCVMMLKNYFDTIPYELEEAARVDGLSHFGAFCRIVLPLSLPGIAVTGFFAFITAWNEFLIALTFMSEQRMYTLPIGLQQFVNQFNSDWHYMAAGAIIVTLPVLIVFLLAQRYLITGLSSGGTKG</sequence>